<sequence length="86" mass="9709">MIIESKRFVGGHEIKPGARIPQPTNLQHSPLQLFAVCDEVNPDRWHAEITVLGKTVLETEQYDTDFQAARAAEQRLVDKLTLLLAE</sequence>
<name>A0A846LRB3_9ACTN</name>
<dbReference type="AlphaFoldDB" id="A0A846LRB3"/>
<evidence type="ECO:0000313" key="4">
    <source>
        <dbReference type="Proteomes" id="UP000648663"/>
    </source>
</evidence>
<reference evidence="2 3" key="3">
    <citation type="submission" date="2020-02" db="EMBL/GenBank/DDBJ databases">
        <title>Sequencing the genomes of 1000 actinobacteria strains.</title>
        <authorList>
            <person name="Klenk H.-P."/>
        </authorList>
    </citation>
    <scope>NUCLEOTIDE SEQUENCE [LARGE SCALE GENOMIC DNA]</scope>
    <source>
        <strain evidence="2 3">DSM 45201</strain>
    </source>
</reference>
<dbReference type="Proteomes" id="UP000552836">
    <property type="component" value="Unassembled WGS sequence"/>
</dbReference>
<comment type="caution">
    <text evidence="2">The sequence shown here is derived from an EMBL/GenBank/DDBJ whole genome shotgun (WGS) entry which is preliminary data.</text>
</comment>
<dbReference type="EMBL" id="JAAMPA010000003">
    <property type="protein sequence ID" value="NIH70076.1"/>
    <property type="molecule type" value="Genomic_DNA"/>
</dbReference>
<reference evidence="1" key="1">
    <citation type="journal article" date="2014" name="Int. J. Syst. Evol. Microbiol.">
        <title>Complete genome of a new Firmicutes species belonging to the dominant human colonic microbiota ('Ruminococcus bicirculans') reveals two chromosomes and a selective capacity to utilize plant glucans.</title>
        <authorList>
            <consortium name="NISC Comparative Sequencing Program"/>
            <person name="Wegmann U."/>
            <person name="Louis P."/>
            <person name="Goesmann A."/>
            <person name="Henrissat B."/>
            <person name="Duncan S.H."/>
            <person name="Flint H.J."/>
        </authorList>
    </citation>
    <scope>NUCLEOTIDE SEQUENCE</scope>
    <source>
        <strain evidence="1">CGMCC 4.5581</strain>
    </source>
</reference>
<gene>
    <name evidence="2" type="ORF">FB380_004574</name>
    <name evidence="1" type="ORF">GCM10011589_47960</name>
</gene>
<keyword evidence="4" id="KW-1185">Reference proteome</keyword>
<reference evidence="4" key="2">
    <citation type="journal article" date="2019" name="Int. J. Syst. Evol. Microbiol.">
        <title>The Global Catalogue of Microorganisms (GCM) 10K type strain sequencing project: providing services to taxonomists for standard genome sequencing and annotation.</title>
        <authorList>
            <consortium name="The Broad Institute Genomics Platform"/>
            <consortium name="The Broad Institute Genome Sequencing Center for Infectious Disease"/>
            <person name="Wu L."/>
            <person name="Ma J."/>
        </authorList>
    </citation>
    <scope>NUCLEOTIDE SEQUENCE [LARGE SCALE GENOMIC DNA]</scope>
    <source>
        <strain evidence="4">CGMCC 4.5581</strain>
    </source>
</reference>
<dbReference type="RefSeq" id="WP_166757593.1">
    <property type="nucleotide sequence ID" value="NZ_BAABJU010000025.1"/>
</dbReference>
<evidence type="ECO:0000313" key="2">
    <source>
        <dbReference type="EMBL" id="NIH70076.1"/>
    </source>
</evidence>
<proteinExistence type="predicted"/>
<evidence type="ECO:0000313" key="3">
    <source>
        <dbReference type="Proteomes" id="UP000552836"/>
    </source>
</evidence>
<organism evidence="2 3">
    <name type="scientific">Modestobacter marinus</name>
    <dbReference type="NCBI Taxonomy" id="477641"/>
    <lineage>
        <taxon>Bacteria</taxon>
        <taxon>Bacillati</taxon>
        <taxon>Actinomycetota</taxon>
        <taxon>Actinomycetes</taxon>
        <taxon>Geodermatophilales</taxon>
        <taxon>Geodermatophilaceae</taxon>
        <taxon>Modestobacter</taxon>
    </lineage>
</organism>
<dbReference type="EMBL" id="BMMI01000019">
    <property type="protein sequence ID" value="GGL85960.1"/>
    <property type="molecule type" value="Genomic_DNA"/>
</dbReference>
<dbReference type="Proteomes" id="UP000648663">
    <property type="component" value="Unassembled WGS sequence"/>
</dbReference>
<protein>
    <submittedName>
        <fullName evidence="2">ADP-ribose pyrophosphatase YjhB (NUDIX family)</fullName>
    </submittedName>
</protein>
<evidence type="ECO:0000313" key="1">
    <source>
        <dbReference type="EMBL" id="GGL85960.1"/>
    </source>
</evidence>
<accession>A0A846LRB3</accession>
<reference evidence="1" key="4">
    <citation type="submission" date="2024-05" db="EMBL/GenBank/DDBJ databases">
        <authorList>
            <person name="Sun Q."/>
            <person name="Zhou Y."/>
        </authorList>
    </citation>
    <scope>NUCLEOTIDE SEQUENCE</scope>
    <source>
        <strain evidence="1">CGMCC 4.5581</strain>
    </source>
</reference>